<organism evidence="2 3">
    <name type="scientific">Paspalum notatum var. saurae</name>
    <dbReference type="NCBI Taxonomy" id="547442"/>
    <lineage>
        <taxon>Eukaryota</taxon>
        <taxon>Viridiplantae</taxon>
        <taxon>Streptophyta</taxon>
        <taxon>Embryophyta</taxon>
        <taxon>Tracheophyta</taxon>
        <taxon>Spermatophyta</taxon>
        <taxon>Magnoliopsida</taxon>
        <taxon>Liliopsida</taxon>
        <taxon>Poales</taxon>
        <taxon>Poaceae</taxon>
        <taxon>PACMAD clade</taxon>
        <taxon>Panicoideae</taxon>
        <taxon>Andropogonodae</taxon>
        <taxon>Paspaleae</taxon>
        <taxon>Paspalinae</taxon>
        <taxon>Paspalum</taxon>
    </lineage>
</organism>
<dbReference type="Proteomes" id="UP001341281">
    <property type="component" value="Chromosome 06"/>
</dbReference>
<proteinExistence type="predicted"/>
<evidence type="ECO:0000313" key="2">
    <source>
        <dbReference type="EMBL" id="WVZ79633.1"/>
    </source>
</evidence>
<gene>
    <name evidence="2" type="ORF">U9M48_027189</name>
</gene>
<protein>
    <submittedName>
        <fullName evidence="2">Uncharacterized protein</fullName>
    </submittedName>
</protein>
<keyword evidence="3" id="KW-1185">Reference proteome</keyword>
<reference evidence="2 3" key="1">
    <citation type="submission" date="2024-02" db="EMBL/GenBank/DDBJ databases">
        <title>High-quality chromosome-scale genome assembly of Pensacola bahiagrass (Paspalum notatum Flugge var. saurae).</title>
        <authorList>
            <person name="Vega J.M."/>
            <person name="Podio M."/>
            <person name="Orjuela J."/>
            <person name="Siena L.A."/>
            <person name="Pessino S.C."/>
            <person name="Combes M.C."/>
            <person name="Mariac C."/>
            <person name="Albertini E."/>
            <person name="Pupilli F."/>
            <person name="Ortiz J.P.A."/>
            <person name="Leblanc O."/>
        </authorList>
    </citation>
    <scope>NUCLEOTIDE SEQUENCE [LARGE SCALE GENOMIC DNA]</scope>
    <source>
        <strain evidence="2">R1</strain>
        <tissue evidence="2">Leaf</tissue>
    </source>
</reference>
<feature type="coiled-coil region" evidence="1">
    <location>
        <begin position="120"/>
        <end position="166"/>
    </location>
</feature>
<name>A0AAQ3WZ59_PASNO</name>
<accession>A0AAQ3WZ59</accession>
<evidence type="ECO:0000256" key="1">
    <source>
        <dbReference type="SAM" id="Coils"/>
    </source>
</evidence>
<dbReference type="AlphaFoldDB" id="A0AAQ3WZ59"/>
<keyword evidence="1" id="KW-0175">Coiled coil</keyword>
<sequence>MENKKTTSVLLGAKSVDIKSWRPGAEHKEIGSVKEEDQYRRKTEQLKRLRAGQRRKDEELKKQGIKITNEWKKLRSNTEEVEQRRKAEELKKQGIKMTNEWKKLRSNTEELNMEEQWRKAEELKKQGIKMTNELKKLRSNTEELNMEGQRRKAEELKKQGIKMTNEWKKLRSNTEEIKLAIPPGHNKIAVLEFRLTVGTYSGTEPAGDVHKRLSAQRPSALVAATTNQRGTRDMLIFHAS</sequence>
<dbReference type="EMBL" id="CP144750">
    <property type="protein sequence ID" value="WVZ79633.1"/>
    <property type="molecule type" value="Genomic_DNA"/>
</dbReference>
<evidence type="ECO:0000313" key="3">
    <source>
        <dbReference type="Proteomes" id="UP001341281"/>
    </source>
</evidence>